<dbReference type="InParanoid" id="A0A7R8Z115"/>
<name>A0A7R8Z115_HERIL</name>
<organism evidence="2 3">
    <name type="scientific">Hermetia illucens</name>
    <name type="common">Black soldier fly</name>
    <dbReference type="NCBI Taxonomy" id="343691"/>
    <lineage>
        <taxon>Eukaryota</taxon>
        <taxon>Metazoa</taxon>
        <taxon>Ecdysozoa</taxon>
        <taxon>Arthropoda</taxon>
        <taxon>Hexapoda</taxon>
        <taxon>Insecta</taxon>
        <taxon>Pterygota</taxon>
        <taxon>Neoptera</taxon>
        <taxon>Endopterygota</taxon>
        <taxon>Diptera</taxon>
        <taxon>Brachycera</taxon>
        <taxon>Stratiomyomorpha</taxon>
        <taxon>Stratiomyidae</taxon>
        <taxon>Hermetiinae</taxon>
        <taxon>Hermetia</taxon>
    </lineage>
</organism>
<evidence type="ECO:0000313" key="2">
    <source>
        <dbReference type="EMBL" id="CAD7093219.1"/>
    </source>
</evidence>
<dbReference type="PANTHER" id="PTHR12771:SF51">
    <property type="entry name" value="LD01482P"/>
    <property type="match status" value="1"/>
</dbReference>
<feature type="domain" description="ELMO" evidence="1">
    <location>
        <begin position="29"/>
        <end position="186"/>
    </location>
</feature>
<protein>
    <recommendedName>
        <fullName evidence="1">ELMO domain-containing protein</fullName>
    </recommendedName>
</protein>
<dbReference type="OrthoDB" id="67155at2759"/>
<dbReference type="GO" id="GO:0005096">
    <property type="term" value="F:GTPase activator activity"/>
    <property type="evidence" value="ECO:0007669"/>
    <property type="project" value="TreeGrafter"/>
</dbReference>
<dbReference type="Pfam" id="PF04727">
    <property type="entry name" value="ELMO_CED12"/>
    <property type="match status" value="1"/>
</dbReference>
<keyword evidence="3" id="KW-1185">Reference proteome</keyword>
<evidence type="ECO:0000313" key="3">
    <source>
        <dbReference type="Proteomes" id="UP000594454"/>
    </source>
</evidence>
<accession>A0A7R8Z115</accession>
<dbReference type="EMBL" id="LR899014">
    <property type="protein sequence ID" value="CAD7093219.1"/>
    <property type="molecule type" value="Genomic_DNA"/>
</dbReference>
<dbReference type="FunCoup" id="A0A7R8Z115">
    <property type="interactions" value="879"/>
</dbReference>
<sequence>MSLQLSRRREIREMMNILDNEVEHCSEYELRELVKKMLWSLLMPDDRLESRITKQWQDIGFQGDDPKTDFRGMGLLGLENLLFFSSEYNSAARHVLSHSHHPNHGYTFAIVGINLTSMAYRLVKAGKAKTHFYNITRRAPRIEHFHKFYCYLFFEFDRFWISSKPKSIMDFSIIQEKFERNILSVLDEDSTVFKMNNLVVEHI</sequence>
<dbReference type="AlphaFoldDB" id="A0A7R8Z115"/>
<reference evidence="2 3" key="1">
    <citation type="submission" date="2020-11" db="EMBL/GenBank/DDBJ databases">
        <authorList>
            <person name="Wallbank WR R."/>
            <person name="Pardo Diaz C."/>
            <person name="Kozak K."/>
            <person name="Martin S."/>
            <person name="Jiggins C."/>
            <person name="Moest M."/>
            <person name="Warren A I."/>
            <person name="Generalovic N T."/>
            <person name="Byers J.R.P. K."/>
            <person name="Montejo-Kovacevich G."/>
            <person name="Yen C E."/>
        </authorList>
    </citation>
    <scope>NUCLEOTIDE SEQUENCE [LARGE SCALE GENOMIC DNA]</scope>
</reference>
<proteinExistence type="predicted"/>
<gene>
    <name evidence="2" type="ORF">HERILL_LOCUS15516</name>
</gene>
<dbReference type="InterPro" id="IPR050868">
    <property type="entry name" value="ELMO_domain-containing"/>
</dbReference>
<dbReference type="PROSITE" id="PS51335">
    <property type="entry name" value="ELMO"/>
    <property type="match status" value="1"/>
</dbReference>
<evidence type="ECO:0000259" key="1">
    <source>
        <dbReference type="PROSITE" id="PS51335"/>
    </source>
</evidence>
<dbReference type="Proteomes" id="UP000594454">
    <property type="component" value="Chromosome 6"/>
</dbReference>
<dbReference type="InterPro" id="IPR006816">
    <property type="entry name" value="ELMO_dom"/>
</dbReference>
<dbReference type="PANTHER" id="PTHR12771">
    <property type="entry name" value="ENGULFMENT AND CELL MOTILITY"/>
    <property type="match status" value="1"/>
</dbReference>